<sequence>MMHSTVEQTTTQIAAATAYIKGLLPQGQEVQVCIVCGSGLGGLADTLENTTTIKYSDIPHSQLLQVTILFTHIPLKHIEPIYPIF</sequence>
<organism evidence="1 2">
    <name type="scientific">Entomophthora muscae</name>
    <dbReference type="NCBI Taxonomy" id="34485"/>
    <lineage>
        <taxon>Eukaryota</taxon>
        <taxon>Fungi</taxon>
        <taxon>Fungi incertae sedis</taxon>
        <taxon>Zoopagomycota</taxon>
        <taxon>Entomophthoromycotina</taxon>
        <taxon>Entomophthoromycetes</taxon>
        <taxon>Entomophthorales</taxon>
        <taxon>Entomophthoraceae</taxon>
        <taxon>Entomophthora</taxon>
    </lineage>
</organism>
<reference evidence="1" key="1">
    <citation type="submission" date="2022-04" db="EMBL/GenBank/DDBJ databases">
        <title>Genome of the entomopathogenic fungus Entomophthora muscae.</title>
        <authorList>
            <person name="Elya C."/>
            <person name="Lovett B.R."/>
            <person name="Lee E."/>
            <person name="Macias A.M."/>
            <person name="Hajek A.E."/>
            <person name="De Bivort B.L."/>
            <person name="Kasson M.T."/>
            <person name="De Fine Licht H.H."/>
            <person name="Stajich J.E."/>
        </authorList>
    </citation>
    <scope>NUCLEOTIDE SEQUENCE</scope>
    <source>
        <strain evidence="1">Berkeley</strain>
    </source>
</reference>
<gene>
    <name evidence="1" type="ORF">DSO57_1005474</name>
</gene>
<evidence type="ECO:0000313" key="2">
    <source>
        <dbReference type="Proteomes" id="UP001165960"/>
    </source>
</evidence>
<keyword evidence="2" id="KW-1185">Reference proteome</keyword>
<evidence type="ECO:0000313" key="1">
    <source>
        <dbReference type="EMBL" id="KAJ9082332.1"/>
    </source>
</evidence>
<protein>
    <submittedName>
        <fullName evidence="1">Uncharacterized protein</fullName>
    </submittedName>
</protein>
<comment type="caution">
    <text evidence="1">The sequence shown here is derived from an EMBL/GenBank/DDBJ whole genome shotgun (WGS) entry which is preliminary data.</text>
</comment>
<dbReference type="EMBL" id="QTSX02001435">
    <property type="protein sequence ID" value="KAJ9082332.1"/>
    <property type="molecule type" value="Genomic_DNA"/>
</dbReference>
<accession>A0ACC2U6E1</accession>
<name>A0ACC2U6E1_9FUNG</name>
<proteinExistence type="predicted"/>
<dbReference type="Proteomes" id="UP001165960">
    <property type="component" value="Unassembled WGS sequence"/>
</dbReference>